<dbReference type="Proteomes" id="UP000030645">
    <property type="component" value="Unassembled WGS sequence"/>
</dbReference>
<gene>
    <name evidence="1" type="ORF">L484_025798</name>
</gene>
<evidence type="ECO:0000313" key="1">
    <source>
        <dbReference type="EMBL" id="EXB67316.1"/>
    </source>
</evidence>
<sequence>MGLVCGLAVEDDGGCGVIVVLLVVWRLMGTSVPDGCFDPPLLSGVSGLLEPQFPDRGVHNNRQTDEPIGIDWKKVVGNGF</sequence>
<dbReference type="AlphaFoldDB" id="W9REI5"/>
<keyword evidence="2" id="KW-1185">Reference proteome</keyword>
<evidence type="ECO:0000313" key="2">
    <source>
        <dbReference type="Proteomes" id="UP000030645"/>
    </source>
</evidence>
<accession>W9REI5</accession>
<dbReference type="EMBL" id="KE344562">
    <property type="protein sequence ID" value="EXB67316.1"/>
    <property type="molecule type" value="Genomic_DNA"/>
</dbReference>
<name>W9REI5_9ROSA</name>
<reference evidence="2" key="1">
    <citation type="submission" date="2013-01" db="EMBL/GenBank/DDBJ databases">
        <title>Draft Genome Sequence of a Mulberry Tree, Morus notabilis C.K. Schneid.</title>
        <authorList>
            <person name="He N."/>
            <person name="Zhao S."/>
        </authorList>
    </citation>
    <scope>NUCLEOTIDE SEQUENCE</scope>
</reference>
<organism evidence="1 2">
    <name type="scientific">Morus notabilis</name>
    <dbReference type="NCBI Taxonomy" id="981085"/>
    <lineage>
        <taxon>Eukaryota</taxon>
        <taxon>Viridiplantae</taxon>
        <taxon>Streptophyta</taxon>
        <taxon>Embryophyta</taxon>
        <taxon>Tracheophyta</taxon>
        <taxon>Spermatophyta</taxon>
        <taxon>Magnoliopsida</taxon>
        <taxon>eudicotyledons</taxon>
        <taxon>Gunneridae</taxon>
        <taxon>Pentapetalae</taxon>
        <taxon>rosids</taxon>
        <taxon>fabids</taxon>
        <taxon>Rosales</taxon>
        <taxon>Moraceae</taxon>
        <taxon>Moreae</taxon>
        <taxon>Morus</taxon>
    </lineage>
</organism>
<protein>
    <submittedName>
        <fullName evidence="1">Uncharacterized protein</fullName>
    </submittedName>
</protein>
<proteinExistence type="predicted"/>